<dbReference type="Pfam" id="PF15902">
    <property type="entry name" value="Sortilin-Vps10"/>
    <property type="match status" value="1"/>
</dbReference>
<keyword evidence="1" id="KW-0677">Repeat</keyword>
<organism evidence="6 7">
    <name type="scientific">Breznakiella homolactica</name>
    <dbReference type="NCBI Taxonomy" id="2798577"/>
    <lineage>
        <taxon>Bacteria</taxon>
        <taxon>Pseudomonadati</taxon>
        <taxon>Spirochaetota</taxon>
        <taxon>Spirochaetia</taxon>
        <taxon>Spirochaetales</taxon>
        <taxon>Breznakiellaceae</taxon>
        <taxon>Breznakiella</taxon>
    </lineage>
</organism>
<feature type="domain" description="Cadherin-like beta-sandwich-like" evidence="3">
    <location>
        <begin position="134"/>
        <end position="221"/>
    </location>
</feature>
<dbReference type="PROSITE" id="PS51257">
    <property type="entry name" value="PROKAR_LIPOPROTEIN"/>
    <property type="match status" value="1"/>
</dbReference>
<evidence type="ECO:0000313" key="6">
    <source>
        <dbReference type="EMBL" id="QQO09762.1"/>
    </source>
</evidence>
<evidence type="ECO:0000259" key="5">
    <source>
        <dbReference type="Pfam" id="PF15902"/>
    </source>
</evidence>
<dbReference type="InterPro" id="IPR025883">
    <property type="entry name" value="Cadherin-like_domain"/>
</dbReference>
<dbReference type="Proteomes" id="UP000595917">
    <property type="component" value="Chromosome"/>
</dbReference>
<reference evidence="6" key="1">
    <citation type="submission" date="2021-01" db="EMBL/GenBank/DDBJ databases">
        <title>Description of Breznakiella homolactica.</title>
        <authorList>
            <person name="Song Y."/>
            <person name="Brune A."/>
        </authorList>
    </citation>
    <scope>NUCLEOTIDE SEQUENCE</scope>
    <source>
        <strain evidence="6">RmG30</strain>
    </source>
</reference>
<dbReference type="InterPro" id="IPR031778">
    <property type="entry name" value="Sortilin_N"/>
</dbReference>
<keyword evidence="7" id="KW-1185">Reference proteome</keyword>
<evidence type="ECO:0000259" key="3">
    <source>
        <dbReference type="Pfam" id="PF12733"/>
    </source>
</evidence>
<keyword evidence="2" id="KW-0732">Signal</keyword>
<accession>A0A7T7XNY9</accession>
<proteinExistence type="predicted"/>
<feature type="domain" description="Sortilin N-terminal" evidence="5">
    <location>
        <begin position="363"/>
        <end position="525"/>
    </location>
</feature>
<sequence>MKRYSWFAVLALFIGTLSGCDNPVGSGGTSGDGSGGPSGSAEVKVAAPSFSIPQGELENVPETVSFLCDTAGVTFYYTTDGTNPTSSSASGNSMVITEAVTLRLIAKKSGFTDSDIVSAEYTVKDRPSNEARLTQLGLSAGIFTPAFSGDIGAYTVIIPDSAGSVTLTPVARGPGAAIKINGSEAVSGSESGPVTASNGGQAVITVCAQDGTTNRTYTLTFKTAGYTSWTETALNGSRSTNAWRYAAGSDDGNILIIAGSSTYVDSQKIKDIYRSNNAGATWSKCEAAGSQSWSALACSSDAQTIAAAYDYNYGDNRIIVSRNGGNSWSVPQKLGDGTITAVRMSDTGKDIYILTTGYQISGLYRSSDYGSTWTEIVRPAAINTWTDIACTSSGAKVIALGTKTDFPDRGTHIHTSENYGITWTTAKLTPDTGQTYSTYLAISGDGTKMAVSTNFQADSWYKEVYYSDNSGASWKRLNYNWFSSYYVTSIYFSKDGSKLFCTKKKDSNPNAQDNEYYLWRSDNGSEFQLLTTDEKPWIVTLAVSNNGSKLLALSADEDGSFSSYPRTSTDSGASWTVRENIGYRDWRRVRMSRDGLTGIAFFRSANSYNMKGKLMVSTNSGQTWTEKESAGRRDWRDAAASGNGQVIAATSYEFPDTTHHISVNGGNSWSIVPVSGGWTYPTAFVSDDGNTILFANDFGRMMVSGDRGSSWREILKPGDSNNSSFPAYGLSADGNTIIAAGFEVWISHDKGVTWTKTSPGGAQYINVNGTAVSADGRYIALTEITNNKVYVSADGGESWAAKTIPVTVKQWTGISISDDGRGIAVTGCSTIDSYSKEVTGAGPLVISFNRGETWNECYPAGSRLWTSVAVTGDFSGIIGSALFEIGLFKNGG</sequence>
<evidence type="ECO:0000259" key="4">
    <source>
        <dbReference type="Pfam" id="PF13290"/>
    </source>
</evidence>
<dbReference type="SUPFAM" id="SSF110296">
    <property type="entry name" value="Oligoxyloglucan reducing end-specific cellobiohydrolase"/>
    <property type="match status" value="2"/>
</dbReference>
<dbReference type="RefSeq" id="WP_215627065.1">
    <property type="nucleotide sequence ID" value="NZ_CP067089.2"/>
</dbReference>
<evidence type="ECO:0000256" key="1">
    <source>
        <dbReference type="ARBA" id="ARBA00022737"/>
    </source>
</evidence>
<feature type="signal peptide" evidence="2">
    <location>
        <begin position="1"/>
        <end position="19"/>
    </location>
</feature>
<dbReference type="InterPro" id="IPR015943">
    <property type="entry name" value="WD40/YVTN_repeat-like_dom_sf"/>
</dbReference>
<dbReference type="Pfam" id="PF13290">
    <property type="entry name" value="CHB_HEX_C_1"/>
    <property type="match status" value="1"/>
</dbReference>
<dbReference type="Gene3D" id="2.130.10.10">
    <property type="entry name" value="YVTN repeat-like/Quinoprotein amine dehydrogenase"/>
    <property type="match status" value="3"/>
</dbReference>
<name>A0A7T7XNY9_9SPIR</name>
<feature type="chain" id="PRO_5031504452" evidence="2">
    <location>
        <begin position="20"/>
        <end position="892"/>
    </location>
</feature>
<evidence type="ECO:0000256" key="2">
    <source>
        <dbReference type="SAM" id="SignalP"/>
    </source>
</evidence>
<feature type="domain" description="GH29D-like beta-sandwich" evidence="4">
    <location>
        <begin position="59"/>
        <end position="118"/>
    </location>
</feature>
<dbReference type="EMBL" id="CP067089">
    <property type="protein sequence ID" value="QQO09762.1"/>
    <property type="molecule type" value="Genomic_DNA"/>
</dbReference>
<dbReference type="CDD" id="cd15482">
    <property type="entry name" value="Sialidase_non-viral"/>
    <property type="match status" value="3"/>
</dbReference>
<evidence type="ECO:0000313" key="7">
    <source>
        <dbReference type="Proteomes" id="UP000595917"/>
    </source>
</evidence>
<gene>
    <name evidence="6" type="ORF">JFL75_02290</name>
</gene>
<dbReference type="Pfam" id="PF12733">
    <property type="entry name" value="Cadherin-like"/>
    <property type="match status" value="1"/>
</dbReference>
<dbReference type="AlphaFoldDB" id="A0A7T7XNY9"/>
<protein>
    <submittedName>
        <fullName evidence="6">Cadherin-like beta sandwich domain-containing protein</fullName>
    </submittedName>
</protein>
<dbReference type="InterPro" id="IPR059177">
    <property type="entry name" value="GH29D-like_dom"/>
</dbReference>
<dbReference type="KEGG" id="bhc:JFL75_02290"/>